<dbReference type="InterPro" id="IPR026845">
    <property type="entry name" value="NXPH/NXPE"/>
</dbReference>
<dbReference type="EMBL" id="NEDP02005240">
    <property type="protein sequence ID" value="OWF42629.1"/>
    <property type="molecule type" value="Genomic_DNA"/>
</dbReference>
<reference evidence="3 4" key="1">
    <citation type="journal article" date="2017" name="Nat. Ecol. Evol.">
        <title>Scallop genome provides insights into evolution of bilaterian karyotype and development.</title>
        <authorList>
            <person name="Wang S."/>
            <person name="Zhang J."/>
            <person name="Jiao W."/>
            <person name="Li J."/>
            <person name="Xun X."/>
            <person name="Sun Y."/>
            <person name="Guo X."/>
            <person name="Huan P."/>
            <person name="Dong B."/>
            <person name="Zhang L."/>
            <person name="Hu X."/>
            <person name="Sun X."/>
            <person name="Wang J."/>
            <person name="Zhao C."/>
            <person name="Wang Y."/>
            <person name="Wang D."/>
            <person name="Huang X."/>
            <person name="Wang R."/>
            <person name="Lv J."/>
            <person name="Li Y."/>
            <person name="Zhang Z."/>
            <person name="Liu B."/>
            <person name="Lu W."/>
            <person name="Hui Y."/>
            <person name="Liang J."/>
            <person name="Zhou Z."/>
            <person name="Hou R."/>
            <person name="Li X."/>
            <person name="Liu Y."/>
            <person name="Li H."/>
            <person name="Ning X."/>
            <person name="Lin Y."/>
            <person name="Zhao L."/>
            <person name="Xing Q."/>
            <person name="Dou J."/>
            <person name="Li Y."/>
            <person name="Mao J."/>
            <person name="Guo H."/>
            <person name="Dou H."/>
            <person name="Li T."/>
            <person name="Mu C."/>
            <person name="Jiang W."/>
            <person name="Fu Q."/>
            <person name="Fu X."/>
            <person name="Miao Y."/>
            <person name="Liu J."/>
            <person name="Yu Q."/>
            <person name="Li R."/>
            <person name="Liao H."/>
            <person name="Li X."/>
            <person name="Kong Y."/>
            <person name="Jiang Z."/>
            <person name="Chourrout D."/>
            <person name="Li R."/>
            <person name="Bao Z."/>
        </authorList>
    </citation>
    <scope>NUCLEOTIDE SEQUENCE [LARGE SCALE GENOMIC DNA]</scope>
    <source>
        <strain evidence="3 4">PY_sf001</strain>
    </source>
</reference>
<accession>A0A210Q1R8</accession>
<evidence type="ECO:0000313" key="4">
    <source>
        <dbReference type="Proteomes" id="UP000242188"/>
    </source>
</evidence>
<organism evidence="3 4">
    <name type="scientific">Mizuhopecten yessoensis</name>
    <name type="common">Japanese scallop</name>
    <name type="synonym">Patinopecten yessoensis</name>
    <dbReference type="NCBI Taxonomy" id="6573"/>
    <lineage>
        <taxon>Eukaryota</taxon>
        <taxon>Metazoa</taxon>
        <taxon>Spiralia</taxon>
        <taxon>Lophotrochozoa</taxon>
        <taxon>Mollusca</taxon>
        <taxon>Bivalvia</taxon>
        <taxon>Autobranchia</taxon>
        <taxon>Pteriomorphia</taxon>
        <taxon>Pectinida</taxon>
        <taxon>Pectinoidea</taxon>
        <taxon>Pectinidae</taxon>
        <taxon>Mizuhopecten</taxon>
    </lineage>
</organism>
<dbReference type="AlphaFoldDB" id="A0A210Q1R8"/>
<gene>
    <name evidence="3" type="ORF">KP79_PYT04877</name>
</gene>
<dbReference type="InterPro" id="IPR057106">
    <property type="entry name" value="NXPE4_C"/>
</dbReference>
<keyword evidence="4" id="KW-1185">Reference proteome</keyword>
<protein>
    <submittedName>
        <fullName evidence="3">NXPE family member 3</fullName>
    </submittedName>
</protein>
<evidence type="ECO:0000313" key="3">
    <source>
        <dbReference type="EMBL" id="OWF42629.1"/>
    </source>
</evidence>
<dbReference type="STRING" id="6573.A0A210Q1R8"/>
<dbReference type="PANTHER" id="PTHR16165:SF5">
    <property type="entry name" value="NXPE FAMILY MEMBER 3"/>
    <property type="match status" value="1"/>
</dbReference>
<evidence type="ECO:0000256" key="1">
    <source>
        <dbReference type="SAM" id="SignalP"/>
    </source>
</evidence>
<proteinExistence type="predicted"/>
<dbReference type="Proteomes" id="UP000242188">
    <property type="component" value="Unassembled WGS sequence"/>
</dbReference>
<feature type="chain" id="PRO_5013369816" evidence="1">
    <location>
        <begin position="23"/>
        <end position="557"/>
    </location>
</feature>
<dbReference type="PANTHER" id="PTHR16165">
    <property type="entry name" value="NXPE FAMILY MEMBER"/>
    <property type="match status" value="1"/>
</dbReference>
<keyword evidence="1" id="KW-0732">Signal</keyword>
<dbReference type="Pfam" id="PF06312">
    <property type="entry name" value="Neurexophilin"/>
    <property type="match status" value="1"/>
</dbReference>
<feature type="domain" description="NXPE C-terminal" evidence="2">
    <location>
        <begin position="330"/>
        <end position="551"/>
    </location>
</feature>
<dbReference type="OrthoDB" id="6122107at2759"/>
<dbReference type="Pfam" id="PF24536">
    <property type="entry name" value="NXPE4_C"/>
    <property type="match status" value="1"/>
</dbReference>
<evidence type="ECO:0000259" key="2">
    <source>
        <dbReference type="Pfam" id="PF24536"/>
    </source>
</evidence>
<comment type="caution">
    <text evidence="3">The sequence shown here is derived from an EMBL/GenBank/DDBJ whole genome shotgun (WGS) entry which is preliminary data.</text>
</comment>
<name>A0A210Q1R8_MIZYE</name>
<feature type="signal peptide" evidence="1">
    <location>
        <begin position="1"/>
        <end position="22"/>
    </location>
</feature>
<sequence>MTNRRRICFLLLGLICFCVTLSFTNTRRDPANVNLLSDKKNGLVLPKDNILMLPHTDLECQKSLSPFGIERLDSYLQMNVTEDSSFLSTDLTEVTVLRSPTPLRVGDTLRMSIRLLNMDGKPVDTGGDYLRIWLKDTELRANVNGYVVDHGNGTYTAVVLLPWKGNPRVILSVANSRHHIALIMKYVEKHGLLHMMASQFIDSSGEQQEETQCSPKHDAFLRGCTLVDRCNLTVQNYGLPWFCCKPKSPFVTCEDIKNVKANRTTMISNLTWRIATKLKQQRIASFQILVDEEINYTQNLPSPSLPCQELKPEVTWNTLTPVGYYYNNNWINRICKPEPNDFTCLQDKRFVVLGDSNSRGIYHDLCLKSKSKLLTAHYTKEKPWHKLLKAKNTELNIDLMWAPHNPPFYVGPHQGLDTMRSVGNWLDRTPNDKPIVVIIHLYYHLSRTTLAVFRALVKDARAGVDRLLSRAPGTSVVIMGPHSITFRDTLEPLDYLRRCYEEIWFQEFKGLHDKVFYIDNWDRTVGSENVDLHPPPKTMTDVTEEILSYICRQNPLK</sequence>